<dbReference type="InterPro" id="IPR036236">
    <property type="entry name" value="Znf_C2H2_sf"/>
</dbReference>
<dbReference type="HOGENOM" id="CLU_460934_0_0_1"/>
<evidence type="ECO:0000313" key="5">
    <source>
        <dbReference type="Proteomes" id="UP000053259"/>
    </source>
</evidence>
<evidence type="ECO:0000256" key="2">
    <source>
        <dbReference type="SAM" id="MobiDB-lite"/>
    </source>
</evidence>
<keyword evidence="1" id="KW-0863">Zinc-finger</keyword>
<protein>
    <recommendedName>
        <fullName evidence="3">C2H2-type domain-containing protein</fullName>
    </recommendedName>
</protein>
<dbReference type="PROSITE" id="PS50157">
    <property type="entry name" value="ZINC_FINGER_C2H2_2"/>
    <property type="match status" value="1"/>
</dbReference>
<sequence length="592" mass="66054">MNFQPEAHNGAPKRSNSGREIVYLFPNASTGGSVVNTSPPSHENMPPDVAQALELLRNYSFRDVYRWLKMDRQDEINHSSGAMHRPHSTFNGPNHAPRMSVASSTQGSSRASSVFSAGAKRISIASTNTTFSHLSDRGQQTVNPGWEATLPVNGARQSSLQTAHVVSLNRQNSATLVSSPVVKSARPSIVNTTPVRPSPRQRESDVEAKKKYFCTACNKGFARKYDWKVHEQRYHEQQTQYPCPDCNQILFAETLFKSHHRDAHGCQDCPHAKGIAKEVDVRRKRTAWGCGFCSEMLDDWEKRCDHVAAHYDNGVKREEWDHSKVIIGLLRQPEIDQEWRLLLTSRHGQFPTDLGLRFSKEATGRSHGENAAQLQDLLEFGACPRDIKAIVELAYEHGYRRPVSAAPSSSQPTQTQSTSLMSPPFSVNQDASMESPVNQTTQSEDASPMQFVAQTTNSSPMDGFDMNVTASMAAYQTPAESRVSSVGPAMSATITNPLDWSTYQMFPEQYTMNPPNPTRMSVSYDKPLPQIPPEDGRNSVTPRPQQQQRVQHVAEQMQQFVPESDPAFETWSLMNASLGDDPQYFATAHQFV</sequence>
<dbReference type="AlphaFoldDB" id="A0A0D1XAJ1"/>
<evidence type="ECO:0000259" key="3">
    <source>
        <dbReference type="PROSITE" id="PS50157"/>
    </source>
</evidence>
<organism evidence="4 5">
    <name type="scientific">Verruconis gallopava</name>
    <dbReference type="NCBI Taxonomy" id="253628"/>
    <lineage>
        <taxon>Eukaryota</taxon>
        <taxon>Fungi</taxon>
        <taxon>Dikarya</taxon>
        <taxon>Ascomycota</taxon>
        <taxon>Pezizomycotina</taxon>
        <taxon>Dothideomycetes</taxon>
        <taxon>Pleosporomycetidae</taxon>
        <taxon>Venturiales</taxon>
        <taxon>Sympoventuriaceae</taxon>
        <taxon>Verruconis</taxon>
    </lineage>
</organism>
<keyword evidence="1" id="KW-0862">Zinc</keyword>
<feature type="region of interest" description="Disordered" evidence="2">
    <location>
        <begin position="402"/>
        <end position="447"/>
    </location>
</feature>
<dbReference type="PROSITE" id="PS00028">
    <property type="entry name" value="ZINC_FINGER_C2H2_1"/>
    <property type="match status" value="2"/>
</dbReference>
<feature type="compositionally biased region" description="Low complexity" evidence="2">
    <location>
        <begin position="404"/>
        <end position="419"/>
    </location>
</feature>
<keyword evidence="1" id="KW-0479">Metal-binding</keyword>
<dbReference type="Proteomes" id="UP000053259">
    <property type="component" value="Unassembled WGS sequence"/>
</dbReference>
<feature type="compositionally biased region" description="Polar residues" evidence="2">
    <location>
        <begin position="425"/>
        <end position="445"/>
    </location>
</feature>
<dbReference type="SUPFAM" id="SSF57667">
    <property type="entry name" value="beta-beta-alpha zinc fingers"/>
    <property type="match status" value="1"/>
</dbReference>
<dbReference type="VEuPathDB" id="FungiDB:PV09_09079"/>
<dbReference type="InterPro" id="IPR013087">
    <property type="entry name" value="Znf_C2H2_type"/>
</dbReference>
<dbReference type="InParanoid" id="A0A0D1XAJ1"/>
<dbReference type="Gene3D" id="3.30.160.60">
    <property type="entry name" value="Classic Zinc Finger"/>
    <property type="match status" value="1"/>
</dbReference>
<dbReference type="STRING" id="253628.A0A0D1XAJ1"/>
<name>A0A0D1XAJ1_9PEZI</name>
<evidence type="ECO:0000313" key="4">
    <source>
        <dbReference type="EMBL" id="KIV99215.1"/>
    </source>
</evidence>
<dbReference type="GO" id="GO:0008270">
    <property type="term" value="F:zinc ion binding"/>
    <property type="evidence" value="ECO:0007669"/>
    <property type="project" value="UniProtKB-KW"/>
</dbReference>
<evidence type="ECO:0000256" key="1">
    <source>
        <dbReference type="PROSITE-ProRule" id="PRU00042"/>
    </source>
</evidence>
<accession>A0A0D1XAJ1</accession>
<proteinExistence type="predicted"/>
<gene>
    <name evidence="4" type="ORF">PV09_09079</name>
</gene>
<dbReference type="GeneID" id="27317052"/>
<dbReference type="RefSeq" id="XP_016209085.1">
    <property type="nucleotide sequence ID" value="XM_016363071.1"/>
</dbReference>
<feature type="region of interest" description="Disordered" evidence="2">
    <location>
        <begin position="78"/>
        <end position="107"/>
    </location>
</feature>
<feature type="region of interest" description="Disordered" evidence="2">
    <location>
        <begin position="524"/>
        <end position="548"/>
    </location>
</feature>
<reference evidence="4 5" key="1">
    <citation type="submission" date="2015-01" db="EMBL/GenBank/DDBJ databases">
        <title>The Genome Sequence of Ochroconis gallopava CBS43764.</title>
        <authorList>
            <consortium name="The Broad Institute Genomics Platform"/>
            <person name="Cuomo C."/>
            <person name="de Hoog S."/>
            <person name="Gorbushina A."/>
            <person name="Stielow B."/>
            <person name="Teixiera M."/>
            <person name="Abouelleil A."/>
            <person name="Chapman S.B."/>
            <person name="Priest M."/>
            <person name="Young S.K."/>
            <person name="Wortman J."/>
            <person name="Nusbaum C."/>
            <person name="Birren B."/>
        </authorList>
    </citation>
    <scope>NUCLEOTIDE SEQUENCE [LARGE SCALE GENOMIC DNA]</scope>
    <source>
        <strain evidence="4 5">CBS 43764</strain>
    </source>
</reference>
<feature type="domain" description="C2H2-type" evidence="3">
    <location>
        <begin position="212"/>
        <end position="240"/>
    </location>
</feature>
<dbReference type="EMBL" id="KN847581">
    <property type="protein sequence ID" value="KIV99215.1"/>
    <property type="molecule type" value="Genomic_DNA"/>
</dbReference>
<dbReference type="SMART" id="SM00355">
    <property type="entry name" value="ZnF_C2H2"/>
    <property type="match status" value="3"/>
</dbReference>
<keyword evidence="5" id="KW-1185">Reference proteome</keyword>
<dbReference type="OrthoDB" id="654211at2759"/>